<dbReference type="HAMAP" id="MF_00527">
    <property type="entry name" value="3MGH"/>
    <property type="match status" value="1"/>
</dbReference>
<dbReference type="NCBIfam" id="TIGR00567">
    <property type="entry name" value="3mg"/>
    <property type="match status" value="1"/>
</dbReference>
<keyword evidence="3 5" id="KW-0378">Hydrolase</keyword>
<dbReference type="PANTHER" id="PTHR10429:SF0">
    <property type="entry name" value="DNA-3-METHYLADENINE GLYCOSYLASE"/>
    <property type="match status" value="1"/>
</dbReference>
<evidence type="ECO:0000256" key="5">
    <source>
        <dbReference type="HAMAP-Rule" id="MF_00527"/>
    </source>
</evidence>
<dbReference type="Proteomes" id="UP000236642">
    <property type="component" value="Unassembled WGS sequence"/>
</dbReference>
<sequence length="222" mass="25182">MDEDIFLPSHNPTMRRILAQPPAPETMQRLPRAFFERPTLEVARDLLGRRLVHQIRGRRISGRIVEVEAYIGEDDQASHASVGRTARNAVMYGPPGHAYVYMIYGQHYCLNIVTEPEGFPAAILIRALEPEEGLSWIARRRPGVPARDWLRGPGRVCAGLGIDRRLNGHDLCAPDARLWIEIGEPVPDDQVTTGPRVRVRGDLLARTRPWRFYIRDHPCVSD</sequence>
<name>A0A2H5Y5Y1_9CHLR</name>
<keyword evidence="2 5" id="KW-0227">DNA damage</keyword>
<dbReference type="EC" id="3.2.2.-" evidence="5"/>
<evidence type="ECO:0000256" key="3">
    <source>
        <dbReference type="ARBA" id="ARBA00022801"/>
    </source>
</evidence>
<dbReference type="FunFam" id="3.10.300.10:FF:000001">
    <property type="entry name" value="Putative 3-methyladenine DNA glycosylase"/>
    <property type="match status" value="1"/>
</dbReference>
<dbReference type="GO" id="GO:0003677">
    <property type="term" value="F:DNA binding"/>
    <property type="evidence" value="ECO:0007669"/>
    <property type="project" value="InterPro"/>
</dbReference>
<dbReference type="Pfam" id="PF02245">
    <property type="entry name" value="Pur_DNA_glyco"/>
    <property type="match status" value="1"/>
</dbReference>
<dbReference type="Gene3D" id="3.10.300.10">
    <property type="entry name" value="Methylpurine-DNA glycosylase (MPG)"/>
    <property type="match status" value="1"/>
</dbReference>
<dbReference type="GO" id="GO:0006284">
    <property type="term" value="P:base-excision repair"/>
    <property type="evidence" value="ECO:0007669"/>
    <property type="project" value="InterPro"/>
</dbReference>
<dbReference type="NCBIfam" id="NF002003">
    <property type="entry name" value="PRK00802.1-3"/>
    <property type="match status" value="1"/>
</dbReference>
<evidence type="ECO:0000256" key="1">
    <source>
        <dbReference type="ARBA" id="ARBA00009232"/>
    </source>
</evidence>
<organism evidence="6 7">
    <name type="scientific">Candidatus Thermoflexus japonica</name>
    <dbReference type="NCBI Taxonomy" id="2035417"/>
    <lineage>
        <taxon>Bacteria</taxon>
        <taxon>Bacillati</taxon>
        <taxon>Chloroflexota</taxon>
        <taxon>Thermoflexia</taxon>
        <taxon>Thermoflexales</taxon>
        <taxon>Thermoflexaceae</taxon>
        <taxon>Thermoflexus</taxon>
    </lineage>
</organism>
<dbReference type="CDD" id="cd00540">
    <property type="entry name" value="AAG"/>
    <property type="match status" value="1"/>
</dbReference>
<evidence type="ECO:0000256" key="4">
    <source>
        <dbReference type="ARBA" id="ARBA00023204"/>
    </source>
</evidence>
<comment type="caution">
    <text evidence="6">The sequence shown here is derived from an EMBL/GenBank/DDBJ whole genome shotgun (WGS) entry which is preliminary data.</text>
</comment>
<evidence type="ECO:0000313" key="6">
    <source>
        <dbReference type="EMBL" id="GBD08802.1"/>
    </source>
</evidence>
<dbReference type="AlphaFoldDB" id="A0A2H5Y5Y1"/>
<evidence type="ECO:0000313" key="7">
    <source>
        <dbReference type="Proteomes" id="UP000236642"/>
    </source>
</evidence>
<gene>
    <name evidence="6" type="ORF">HRbin22_01044</name>
</gene>
<proteinExistence type="inferred from homology"/>
<protein>
    <recommendedName>
        <fullName evidence="5">Putative 3-methyladenine DNA glycosylase</fullName>
        <ecNumber evidence="5">3.2.2.-</ecNumber>
    </recommendedName>
</protein>
<reference evidence="7" key="1">
    <citation type="submission" date="2017-09" db="EMBL/GenBank/DDBJ databases">
        <title>Metaegenomics of thermophilic ammonia-oxidizing enrichment culture.</title>
        <authorList>
            <person name="Kato S."/>
            <person name="Suzuki K."/>
        </authorList>
    </citation>
    <scope>NUCLEOTIDE SEQUENCE [LARGE SCALE GENOMIC DNA]</scope>
</reference>
<evidence type="ECO:0000256" key="2">
    <source>
        <dbReference type="ARBA" id="ARBA00022763"/>
    </source>
</evidence>
<dbReference type="SUPFAM" id="SSF50486">
    <property type="entry name" value="FMT C-terminal domain-like"/>
    <property type="match status" value="1"/>
</dbReference>
<keyword evidence="4 5" id="KW-0234">DNA repair</keyword>
<dbReference type="PANTHER" id="PTHR10429">
    <property type="entry name" value="DNA-3-METHYLADENINE GLYCOSYLASE"/>
    <property type="match status" value="1"/>
</dbReference>
<dbReference type="InterPro" id="IPR003180">
    <property type="entry name" value="MPG"/>
</dbReference>
<comment type="similarity">
    <text evidence="1 5">Belongs to the DNA glycosylase MPG family.</text>
</comment>
<accession>A0A2H5Y5Y1</accession>
<dbReference type="GO" id="GO:0003905">
    <property type="term" value="F:alkylbase DNA N-glycosylase activity"/>
    <property type="evidence" value="ECO:0007669"/>
    <property type="project" value="InterPro"/>
</dbReference>
<dbReference type="InterPro" id="IPR011034">
    <property type="entry name" value="Formyl_transferase-like_C_sf"/>
</dbReference>
<dbReference type="InterPro" id="IPR036995">
    <property type="entry name" value="MPG_sf"/>
</dbReference>
<keyword evidence="6" id="KW-0326">Glycosidase</keyword>
<dbReference type="EMBL" id="BEHY01000018">
    <property type="protein sequence ID" value="GBD08802.1"/>
    <property type="molecule type" value="Genomic_DNA"/>
</dbReference>